<evidence type="ECO:0000256" key="3">
    <source>
        <dbReference type="ARBA" id="ARBA00022737"/>
    </source>
</evidence>
<reference evidence="8" key="2">
    <citation type="submission" date="2025-08" db="UniProtKB">
        <authorList>
            <consortium name="RefSeq"/>
        </authorList>
    </citation>
    <scope>IDENTIFICATION</scope>
</reference>
<keyword evidence="7" id="KW-1185">Reference proteome</keyword>
<dbReference type="Gene3D" id="1.10.8.430">
    <property type="entry name" value="Helical domain of apoptotic protease-activating factors"/>
    <property type="match status" value="1"/>
</dbReference>
<evidence type="ECO:0000256" key="1">
    <source>
        <dbReference type="ARBA" id="ARBA00008894"/>
    </source>
</evidence>
<evidence type="ECO:0000256" key="6">
    <source>
        <dbReference type="ARBA" id="ARBA00022840"/>
    </source>
</evidence>
<reference evidence="7" key="1">
    <citation type="journal article" date="2014" name="Nat. Commun.">
        <title>The tobacco genome sequence and its comparison with those of tomato and potato.</title>
        <authorList>
            <person name="Sierro N."/>
            <person name="Battey J.N."/>
            <person name="Ouadi S."/>
            <person name="Bakaher N."/>
            <person name="Bovet L."/>
            <person name="Willig A."/>
            <person name="Goepfert S."/>
            <person name="Peitsch M.C."/>
            <person name="Ivanov N.V."/>
        </authorList>
    </citation>
    <scope>NUCLEOTIDE SEQUENCE [LARGE SCALE GENOMIC DNA]</scope>
</reference>
<proteinExistence type="inferred from homology"/>
<gene>
    <name evidence="8" type="primary">LOC107812541</name>
</gene>
<dbReference type="PRINTS" id="PR00364">
    <property type="entry name" value="DISEASERSIST"/>
</dbReference>
<dbReference type="FunFam" id="3.40.50.300:FF:001091">
    <property type="entry name" value="Probable disease resistance protein At1g61300"/>
    <property type="match status" value="1"/>
</dbReference>
<keyword evidence="4" id="KW-0547">Nucleotide-binding</keyword>
<dbReference type="PANTHER" id="PTHR23155:SF1228">
    <property type="entry name" value="NB-ARC DOMAIN CONTAINING PROTEIN, EXPRESSED"/>
    <property type="match status" value="1"/>
</dbReference>
<dbReference type="OrthoDB" id="1279999at2759"/>
<keyword evidence="6" id="KW-0067">ATP-binding</keyword>
<dbReference type="GeneID" id="107812541"/>
<dbReference type="Pfam" id="PF00931">
    <property type="entry name" value="NB-ARC"/>
    <property type="match status" value="1"/>
</dbReference>
<keyword evidence="3" id="KW-0677">Repeat</keyword>
<dbReference type="InterPro" id="IPR058922">
    <property type="entry name" value="WHD_DRP"/>
</dbReference>
<keyword evidence="5" id="KW-0611">Plant defense</keyword>
<dbReference type="InterPro" id="IPR027417">
    <property type="entry name" value="P-loop_NTPase"/>
</dbReference>
<dbReference type="PaxDb" id="4097-A0A1S4BWB6"/>
<dbReference type="Gene3D" id="3.40.50.300">
    <property type="entry name" value="P-loop containing nucleotide triphosphate hydrolases"/>
    <property type="match status" value="1"/>
</dbReference>
<dbReference type="OMA" id="MEGCIDR"/>
<dbReference type="PANTHER" id="PTHR23155">
    <property type="entry name" value="DISEASE RESISTANCE PROTEIN RP"/>
    <property type="match status" value="1"/>
</dbReference>
<dbReference type="AlphaFoldDB" id="A0A1S4BWB6"/>
<dbReference type="GO" id="GO:0043531">
    <property type="term" value="F:ADP binding"/>
    <property type="evidence" value="ECO:0007669"/>
    <property type="project" value="InterPro"/>
</dbReference>
<evidence type="ECO:0000313" key="8">
    <source>
        <dbReference type="RefSeq" id="XP_016493165.1"/>
    </source>
</evidence>
<keyword evidence="2" id="KW-0433">Leucine-rich repeat</keyword>
<accession>A0A1S4BWB6</accession>
<dbReference type="Pfam" id="PF23559">
    <property type="entry name" value="WHD_DRP"/>
    <property type="match status" value="1"/>
</dbReference>
<comment type="similarity">
    <text evidence="1">Belongs to the disease resistance NB-LRR family.</text>
</comment>
<dbReference type="InterPro" id="IPR002182">
    <property type="entry name" value="NB-ARC"/>
</dbReference>
<dbReference type="InterPro" id="IPR042197">
    <property type="entry name" value="Apaf_helical"/>
</dbReference>
<evidence type="ECO:0000256" key="2">
    <source>
        <dbReference type="ARBA" id="ARBA00022614"/>
    </source>
</evidence>
<dbReference type="KEGG" id="nta:107812541"/>
<evidence type="ECO:0000313" key="7">
    <source>
        <dbReference type="Proteomes" id="UP000790787"/>
    </source>
</evidence>
<organism evidence="7 8">
    <name type="scientific">Nicotiana tabacum</name>
    <name type="common">Common tobacco</name>
    <dbReference type="NCBI Taxonomy" id="4097"/>
    <lineage>
        <taxon>Eukaryota</taxon>
        <taxon>Viridiplantae</taxon>
        <taxon>Streptophyta</taxon>
        <taxon>Embryophyta</taxon>
        <taxon>Tracheophyta</taxon>
        <taxon>Spermatophyta</taxon>
        <taxon>Magnoliopsida</taxon>
        <taxon>eudicotyledons</taxon>
        <taxon>Gunneridae</taxon>
        <taxon>Pentapetalae</taxon>
        <taxon>asterids</taxon>
        <taxon>lamiids</taxon>
        <taxon>Solanales</taxon>
        <taxon>Solanaceae</taxon>
        <taxon>Nicotianoideae</taxon>
        <taxon>Nicotianeae</taxon>
        <taxon>Nicotiana</taxon>
    </lineage>
</organism>
<dbReference type="Proteomes" id="UP000790787">
    <property type="component" value="Chromosome 24"/>
</dbReference>
<evidence type="ECO:0000256" key="5">
    <source>
        <dbReference type="ARBA" id="ARBA00022821"/>
    </source>
</evidence>
<evidence type="ECO:0000256" key="4">
    <source>
        <dbReference type="ARBA" id="ARBA00022741"/>
    </source>
</evidence>
<protein>
    <submittedName>
        <fullName evidence="8">Late blight resistance protein homolog R1A-10</fullName>
    </submittedName>
</protein>
<dbReference type="RefSeq" id="XP_016493165.1">
    <property type="nucleotide sequence ID" value="XM_016637679.1"/>
</dbReference>
<sequence length="441" mass="51873">MEFEELVGFREYVNVMIRQLVREPRDLDVISIVGMAGQGKTALTRKVYNNHYIVDHFDVRAWCSISKIYNRRKLWLDILKQIKGDKRDTVDDDYSIADMLRKSLYGRRYLIILDDIWEVRAWDDLRLCFPNTENGSRIMVTTRDVHVAMHIKHHSDPCLLPFLKDEESWELLQKKVFQGESCPLELLNVGPLVAKKCNGFPILIIMIAGILSRKKEDPSFWLEVAYDISSHASVEDSMKMIQSSYDQLEDHLKPCLLYMGLFPKGYEIPVSDLLKWWIAEEFVLEETSNSCLNDLVRRNLVMVSKRRANGEMKYCIVLDQVREFCLRKIKEEKFIESIVPYNSCQPVDSDVQRLCMYIHDTMKTDYKERESFEQRQMPLEFIAHPKFGISGRKNLFPLLNNLRLIRVLHLLDIYLENSWATAFQSLTQLRFLAIFVKAFDF</sequence>
<dbReference type="GO" id="GO:0051607">
    <property type="term" value="P:defense response to virus"/>
    <property type="evidence" value="ECO:0007669"/>
    <property type="project" value="UniProtKB-ARBA"/>
</dbReference>
<dbReference type="InterPro" id="IPR036388">
    <property type="entry name" value="WH-like_DNA-bd_sf"/>
</dbReference>
<name>A0A1S4BWB6_TOBAC</name>
<feature type="non-terminal residue" evidence="8">
    <location>
        <position position="441"/>
    </location>
</feature>
<dbReference type="SUPFAM" id="SSF52540">
    <property type="entry name" value="P-loop containing nucleoside triphosphate hydrolases"/>
    <property type="match status" value="1"/>
</dbReference>
<dbReference type="FunFam" id="1.10.10.10:FF:000322">
    <property type="entry name" value="Probable disease resistance protein At1g63360"/>
    <property type="match status" value="1"/>
</dbReference>
<dbReference type="InterPro" id="IPR044974">
    <property type="entry name" value="Disease_R_plants"/>
</dbReference>
<dbReference type="Gene3D" id="1.10.10.10">
    <property type="entry name" value="Winged helix-like DNA-binding domain superfamily/Winged helix DNA-binding domain"/>
    <property type="match status" value="1"/>
</dbReference>
<dbReference type="GO" id="GO:0005524">
    <property type="term" value="F:ATP binding"/>
    <property type="evidence" value="ECO:0007669"/>
    <property type="project" value="UniProtKB-KW"/>
</dbReference>
<dbReference type="SMR" id="A0A1S4BWB6"/>